<keyword evidence="1" id="KW-1185">Reference proteome</keyword>
<reference evidence="2" key="1">
    <citation type="submission" date="2016-11" db="UniProtKB">
        <authorList>
            <consortium name="WormBaseParasite"/>
        </authorList>
    </citation>
    <scope>IDENTIFICATION</scope>
</reference>
<proteinExistence type="predicted"/>
<evidence type="ECO:0000313" key="1">
    <source>
        <dbReference type="Proteomes" id="UP000095280"/>
    </source>
</evidence>
<organism evidence="1 2">
    <name type="scientific">Macrostomum lignano</name>
    <dbReference type="NCBI Taxonomy" id="282301"/>
    <lineage>
        <taxon>Eukaryota</taxon>
        <taxon>Metazoa</taxon>
        <taxon>Spiralia</taxon>
        <taxon>Lophotrochozoa</taxon>
        <taxon>Platyhelminthes</taxon>
        <taxon>Rhabditophora</taxon>
        <taxon>Macrostomorpha</taxon>
        <taxon>Macrostomida</taxon>
        <taxon>Macrostomidae</taxon>
        <taxon>Macrostomum</taxon>
    </lineage>
</organism>
<dbReference type="AlphaFoldDB" id="A0A1I8F6T8"/>
<sequence length="52" mass="5887">MQLIGHATLDSLISAVEAIAPGCDRASEDRLEELRQQTDSMTEQLLRWQIFV</sequence>
<evidence type="ECO:0000313" key="2">
    <source>
        <dbReference type="WBParaSite" id="maker-unitig_22053-snap-gene-0.0-mRNA-1"/>
    </source>
</evidence>
<dbReference type="Proteomes" id="UP000095280">
    <property type="component" value="Unplaced"/>
</dbReference>
<protein>
    <submittedName>
        <fullName evidence="2">Transcriptional regulator</fullName>
    </submittedName>
</protein>
<dbReference type="WBParaSite" id="maker-unitig_22053-snap-gene-0.0-mRNA-1">
    <property type="protein sequence ID" value="maker-unitig_22053-snap-gene-0.0-mRNA-1"/>
    <property type="gene ID" value="maker-unitig_22053-snap-gene-0.0"/>
</dbReference>
<accession>A0A1I8F6T8</accession>
<name>A0A1I8F6T8_9PLAT</name>